<keyword evidence="4" id="KW-0723">Serine/threonine-protein kinase</keyword>
<dbReference type="EC" id="2.7.11.30" evidence="3"/>
<dbReference type="Gene3D" id="1.10.510.10">
    <property type="entry name" value="Transferase(Phosphotransferase) domain 1"/>
    <property type="match status" value="1"/>
</dbReference>
<dbReference type="SUPFAM" id="SSF56112">
    <property type="entry name" value="Protein kinase-like (PK-like)"/>
    <property type="match status" value="1"/>
</dbReference>
<dbReference type="GO" id="GO:0043235">
    <property type="term" value="C:receptor complex"/>
    <property type="evidence" value="ECO:0007669"/>
    <property type="project" value="TreeGrafter"/>
</dbReference>
<dbReference type="GO" id="GO:0030509">
    <property type="term" value="P:BMP signaling pathway"/>
    <property type="evidence" value="ECO:0007669"/>
    <property type="project" value="TreeGrafter"/>
</dbReference>
<name>E4YKK9_OIKDI</name>
<evidence type="ECO:0000256" key="6">
    <source>
        <dbReference type="ARBA" id="ARBA00022692"/>
    </source>
</evidence>
<dbReference type="PANTHER" id="PTHR23255:SF100">
    <property type="entry name" value="RECEPTOR PROTEIN SERINE_THREONINE KINASE"/>
    <property type="match status" value="1"/>
</dbReference>
<proteinExistence type="inferred from homology"/>
<comment type="subcellular location">
    <subcellularLocation>
        <location evidence="1">Membrane</location>
        <topology evidence="1">Single-pass type I membrane protein</topology>
    </subcellularLocation>
</comment>
<evidence type="ECO:0000256" key="9">
    <source>
        <dbReference type="ARBA" id="ARBA00022777"/>
    </source>
</evidence>
<evidence type="ECO:0000256" key="4">
    <source>
        <dbReference type="ARBA" id="ARBA00022527"/>
    </source>
</evidence>
<dbReference type="PANTHER" id="PTHR23255">
    <property type="entry name" value="TRANSFORMING GROWTH FACTOR-BETA RECEPTOR TYPE I AND II"/>
    <property type="match status" value="1"/>
</dbReference>
<sequence>LSPDMYSSSQSIGQAGTSRYMSPELLDRYSDLSNPESFKQVDLYALSLVIWEILNRTKLSEIDDAPGYAAPYSHLVCDQPSKEIMRTVVVCKNMRPRIRPILMEDNVGKFFVQMIVEMWEKDPESRLPAGSAKQRLQKFYNSF</sequence>
<accession>E4YKK9</accession>
<protein>
    <recommendedName>
        <fullName evidence="3">receptor protein serine/threonine kinase</fullName>
        <ecNumber evidence="3">2.7.11.30</ecNumber>
    </recommendedName>
</protein>
<organism evidence="15">
    <name type="scientific">Oikopleura dioica</name>
    <name type="common">Tunicate</name>
    <dbReference type="NCBI Taxonomy" id="34765"/>
    <lineage>
        <taxon>Eukaryota</taxon>
        <taxon>Metazoa</taxon>
        <taxon>Chordata</taxon>
        <taxon>Tunicata</taxon>
        <taxon>Appendicularia</taxon>
        <taxon>Copelata</taxon>
        <taxon>Oikopleuridae</taxon>
        <taxon>Oikopleura</taxon>
    </lineage>
</organism>
<keyword evidence="5" id="KW-0808">Transferase</keyword>
<dbReference type="GO" id="GO:0005024">
    <property type="term" value="F:transforming growth factor beta receptor activity"/>
    <property type="evidence" value="ECO:0007669"/>
    <property type="project" value="TreeGrafter"/>
</dbReference>
<evidence type="ECO:0000256" key="2">
    <source>
        <dbReference type="ARBA" id="ARBA00009605"/>
    </source>
</evidence>
<dbReference type="Proteomes" id="UP000011014">
    <property type="component" value="Unassembled WGS sequence"/>
</dbReference>
<dbReference type="InterPro" id="IPR011009">
    <property type="entry name" value="Kinase-like_dom_sf"/>
</dbReference>
<dbReference type="GO" id="GO:0005524">
    <property type="term" value="F:ATP binding"/>
    <property type="evidence" value="ECO:0007669"/>
    <property type="project" value="UniProtKB-KW"/>
</dbReference>
<gene>
    <name evidence="15" type="ORF">GSOID_T00028497001</name>
</gene>
<keyword evidence="13" id="KW-0675">Receptor</keyword>
<feature type="non-terminal residue" evidence="15">
    <location>
        <position position="1"/>
    </location>
</feature>
<dbReference type="GO" id="GO:0005886">
    <property type="term" value="C:plasma membrane"/>
    <property type="evidence" value="ECO:0007669"/>
    <property type="project" value="TreeGrafter"/>
</dbReference>
<evidence type="ECO:0000256" key="10">
    <source>
        <dbReference type="ARBA" id="ARBA00022840"/>
    </source>
</evidence>
<evidence type="ECO:0000313" key="15">
    <source>
        <dbReference type="EMBL" id="CBY36020.1"/>
    </source>
</evidence>
<evidence type="ECO:0000256" key="5">
    <source>
        <dbReference type="ARBA" id="ARBA00022679"/>
    </source>
</evidence>
<keyword evidence="7" id="KW-0732">Signal</keyword>
<evidence type="ECO:0000256" key="7">
    <source>
        <dbReference type="ARBA" id="ARBA00022729"/>
    </source>
</evidence>
<keyword evidence="11" id="KW-1133">Transmembrane helix</keyword>
<dbReference type="AlphaFoldDB" id="E4YKK9"/>
<dbReference type="PROSITE" id="PS50011">
    <property type="entry name" value="PROTEIN_KINASE_DOM"/>
    <property type="match status" value="1"/>
</dbReference>
<keyword evidence="9" id="KW-0418">Kinase</keyword>
<evidence type="ECO:0000259" key="14">
    <source>
        <dbReference type="PROSITE" id="PS50011"/>
    </source>
</evidence>
<keyword evidence="12" id="KW-0472">Membrane</keyword>
<dbReference type="EMBL" id="FN654711">
    <property type="protein sequence ID" value="CBY36020.1"/>
    <property type="molecule type" value="Genomic_DNA"/>
</dbReference>
<evidence type="ECO:0000256" key="11">
    <source>
        <dbReference type="ARBA" id="ARBA00022989"/>
    </source>
</evidence>
<evidence type="ECO:0000256" key="13">
    <source>
        <dbReference type="ARBA" id="ARBA00023170"/>
    </source>
</evidence>
<evidence type="ECO:0000256" key="1">
    <source>
        <dbReference type="ARBA" id="ARBA00004479"/>
    </source>
</evidence>
<comment type="similarity">
    <text evidence="2">Belongs to the protein kinase superfamily. TKL Ser/Thr protein kinase family. TGFB receptor subfamily.</text>
</comment>
<feature type="domain" description="Protein kinase" evidence="14">
    <location>
        <begin position="1"/>
        <end position="140"/>
    </location>
</feature>
<evidence type="ECO:0000256" key="8">
    <source>
        <dbReference type="ARBA" id="ARBA00022741"/>
    </source>
</evidence>
<dbReference type="InterPro" id="IPR000719">
    <property type="entry name" value="Prot_kinase_dom"/>
</dbReference>
<evidence type="ECO:0000256" key="12">
    <source>
        <dbReference type="ARBA" id="ARBA00023136"/>
    </source>
</evidence>
<keyword evidence="8" id="KW-0547">Nucleotide-binding</keyword>
<dbReference type="InterPro" id="IPR000333">
    <property type="entry name" value="TGFB_receptor"/>
</dbReference>
<keyword evidence="10" id="KW-0067">ATP-binding</keyword>
<reference evidence="15" key="1">
    <citation type="journal article" date="2010" name="Science">
        <title>Plasticity of animal genome architecture unmasked by rapid evolution of a pelagic tunicate.</title>
        <authorList>
            <person name="Denoeud F."/>
            <person name="Henriet S."/>
            <person name="Mungpakdee S."/>
            <person name="Aury J.M."/>
            <person name="Da Silva C."/>
            <person name="Brinkmann H."/>
            <person name="Mikhaleva J."/>
            <person name="Olsen L.C."/>
            <person name="Jubin C."/>
            <person name="Canestro C."/>
            <person name="Bouquet J.M."/>
            <person name="Danks G."/>
            <person name="Poulain J."/>
            <person name="Campsteijn C."/>
            <person name="Adamski M."/>
            <person name="Cross I."/>
            <person name="Yadetie F."/>
            <person name="Muffato M."/>
            <person name="Louis A."/>
            <person name="Butcher S."/>
            <person name="Tsagkogeorga G."/>
            <person name="Konrad A."/>
            <person name="Singh S."/>
            <person name="Jensen M.F."/>
            <person name="Cong E.H."/>
            <person name="Eikeseth-Otteraa H."/>
            <person name="Noel B."/>
            <person name="Anthouard V."/>
            <person name="Porcel B.M."/>
            <person name="Kachouri-Lafond R."/>
            <person name="Nishino A."/>
            <person name="Ugolini M."/>
            <person name="Chourrout P."/>
            <person name="Nishida H."/>
            <person name="Aasland R."/>
            <person name="Huzurbazar S."/>
            <person name="Westhof E."/>
            <person name="Delsuc F."/>
            <person name="Lehrach H."/>
            <person name="Reinhardt R."/>
            <person name="Weissenbach J."/>
            <person name="Roy S.W."/>
            <person name="Artiguenave F."/>
            <person name="Postlethwait J.H."/>
            <person name="Manak J.R."/>
            <person name="Thompson E.M."/>
            <person name="Jaillon O."/>
            <person name="Du Pasquier L."/>
            <person name="Boudinot P."/>
            <person name="Liberles D.A."/>
            <person name="Volff J.N."/>
            <person name="Philippe H."/>
            <person name="Lenhard B."/>
            <person name="Roest Crollius H."/>
            <person name="Wincker P."/>
            <person name="Chourrout D."/>
        </authorList>
    </citation>
    <scope>NUCLEOTIDE SEQUENCE [LARGE SCALE GENOMIC DNA]</scope>
</reference>
<keyword evidence="6" id="KW-0812">Transmembrane</keyword>
<evidence type="ECO:0000256" key="3">
    <source>
        <dbReference type="ARBA" id="ARBA00012401"/>
    </source>
</evidence>